<evidence type="ECO:0008006" key="4">
    <source>
        <dbReference type="Google" id="ProtNLM"/>
    </source>
</evidence>
<dbReference type="SUPFAM" id="SSF56399">
    <property type="entry name" value="ADP-ribosylation"/>
    <property type="match status" value="1"/>
</dbReference>
<dbReference type="eggNOG" id="ENOG502SFWD">
    <property type="taxonomic scope" value="Eukaryota"/>
</dbReference>
<protein>
    <recommendedName>
        <fullName evidence="4">PARP catalytic domain-containing protein</fullName>
    </recommendedName>
</protein>
<sequence length="641" mass="72591">MATAISSNFRTVTLNGDEDESYNPHSSDYEENEYSYSYSSEEDHGDNEYEKSESEEEGGEGSSSSSSSSPPKIFTNELPLPPTPTALTFTEDDLIQLSLLRDEEIDQIISSSLLPESQRFDPSLHESLTFTHPELILTLTTGPHYPVLPLSYTLQNLTLPRLIIDNLRVELRKIMVTFSENESITRWLTREDNEQNYGIYEPDNIALSLLKTTSSHLTSYRNSLQSLPISPSAPLNITSQSLKSRSQILSSESGIDLTTYATPPTIQDLLGKTIPQICETIPTNYRILHVENVLKPRLYSDFHTIQSNIRSRLLTLPTSSLKKVTPISHHHRSKSSGILADRREKESYATYLTTPKITYHGTPRSNIPSIIKHGFLRPGDINPSTNTPLEIRCGNTYGRGIYTSPSPQFSLMYSGFDATPTPATQFSGLKLIVCATIMGRPAKVTREDNWREQSKPYPNADSHVANNEYEYIVFQPRQTIPVLVIHLDWGKEHYEEFVNIPTNPLDWISQMAAKRKERKNKQRYEDDEENKTLFPADIVRRKQALMARALKWFPYGYGPATGTRFVVEAVAEVSDDEEEYGEYQKDKVEGVETTGSNYFWEMPEVDGVDERFDEFFEERRAKAGDVIEGVKEGSGADDDDD</sequence>
<proteinExistence type="predicted"/>
<dbReference type="AlphaFoldDB" id="G1X869"/>
<reference evidence="2 3" key="1">
    <citation type="journal article" date="2011" name="PLoS Pathog.">
        <title>Genomic and proteomic analyses of the fungus Arthrobotrys oligospora provide insights into nematode-trap formation.</title>
        <authorList>
            <person name="Yang J."/>
            <person name="Wang L."/>
            <person name="Ji X."/>
            <person name="Feng Y."/>
            <person name="Li X."/>
            <person name="Zou C."/>
            <person name="Xu J."/>
            <person name="Ren Y."/>
            <person name="Mi Q."/>
            <person name="Wu J."/>
            <person name="Liu S."/>
            <person name="Liu Y."/>
            <person name="Huang X."/>
            <person name="Wang H."/>
            <person name="Niu X."/>
            <person name="Li J."/>
            <person name="Liang L."/>
            <person name="Luo Y."/>
            <person name="Ji K."/>
            <person name="Zhou W."/>
            <person name="Yu Z."/>
            <person name="Li G."/>
            <person name="Liu Y."/>
            <person name="Li L."/>
            <person name="Qiao M."/>
            <person name="Feng L."/>
            <person name="Zhang K.-Q."/>
        </authorList>
    </citation>
    <scope>NUCLEOTIDE SEQUENCE [LARGE SCALE GENOMIC DNA]</scope>
    <source>
        <strain evidence="3">ATCC 24927 / CBS 115.81 / DSM 1491</strain>
    </source>
</reference>
<evidence type="ECO:0000256" key="1">
    <source>
        <dbReference type="SAM" id="MobiDB-lite"/>
    </source>
</evidence>
<dbReference type="HOGENOM" id="CLU_529054_0_0_1"/>
<dbReference type="RefSeq" id="XP_011120681.1">
    <property type="nucleotide sequence ID" value="XM_011122379.1"/>
</dbReference>
<gene>
    <name evidence="2" type="ORF">AOL_s00075g68</name>
</gene>
<feature type="compositionally biased region" description="Polar residues" evidence="1">
    <location>
        <begin position="1"/>
        <end position="14"/>
    </location>
</feature>
<accession>G1X869</accession>
<comment type="caution">
    <text evidence="2">The sequence shown here is derived from an EMBL/GenBank/DDBJ whole genome shotgun (WGS) entry which is preliminary data.</text>
</comment>
<dbReference type="OrthoDB" id="10256774at2759"/>
<dbReference type="Proteomes" id="UP000008784">
    <property type="component" value="Unassembled WGS sequence"/>
</dbReference>
<dbReference type="Gene3D" id="3.90.228.10">
    <property type="match status" value="1"/>
</dbReference>
<dbReference type="InParanoid" id="G1X869"/>
<dbReference type="GeneID" id="22891807"/>
<name>G1X869_ARTOA</name>
<evidence type="ECO:0000313" key="3">
    <source>
        <dbReference type="Proteomes" id="UP000008784"/>
    </source>
</evidence>
<keyword evidence="3" id="KW-1185">Reference proteome</keyword>
<evidence type="ECO:0000313" key="2">
    <source>
        <dbReference type="EMBL" id="EGX50642.1"/>
    </source>
</evidence>
<organism evidence="2 3">
    <name type="scientific">Arthrobotrys oligospora (strain ATCC 24927 / CBS 115.81 / DSM 1491)</name>
    <name type="common">Nematode-trapping fungus</name>
    <name type="synonym">Didymozoophaga oligospora</name>
    <dbReference type="NCBI Taxonomy" id="756982"/>
    <lineage>
        <taxon>Eukaryota</taxon>
        <taxon>Fungi</taxon>
        <taxon>Dikarya</taxon>
        <taxon>Ascomycota</taxon>
        <taxon>Pezizomycotina</taxon>
        <taxon>Orbiliomycetes</taxon>
        <taxon>Orbiliales</taxon>
        <taxon>Orbiliaceae</taxon>
        <taxon>Orbilia</taxon>
        <taxon>Orbilia oligospora</taxon>
    </lineage>
</organism>
<feature type="region of interest" description="Disordered" evidence="1">
    <location>
        <begin position="1"/>
        <end position="85"/>
    </location>
</feature>
<dbReference type="OMA" id="TFHGTQR"/>
<dbReference type="EMBL" id="ADOT01000119">
    <property type="protein sequence ID" value="EGX50642.1"/>
    <property type="molecule type" value="Genomic_DNA"/>
</dbReference>